<gene>
    <name evidence="2" type="ORF">ACE3NQ_25190</name>
</gene>
<dbReference type="Pfam" id="PF00550">
    <property type="entry name" value="PP-binding"/>
    <property type="match status" value="1"/>
</dbReference>
<organism evidence="2 3">
    <name type="scientific">Paenibacillus terreus</name>
    <dbReference type="NCBI Taxonomy" id="1387834"/>
    <lineage>
        <taxon>Bacteria</taxon>
        <taxon>Bacillati</taxon>
        <taxon>Bacillota</taxon>
        <taxon>Bacilli</taxon>
        <taxon>Bacillales</taxon>
        <taxon>Paenibacillaceae</taxon>
        <taxon>Paenibacillus</taxon>
    </lineage>
</organism>
<evidence type="ECO:0000313" key="2">
    <source>
        <dbReference type="EMBL" id="MFB5684199.1"/>
    </source>
</evidence>
<evidence type="ECO:0000259" key="1">
    <source>
        <dbReference type="PROSITE" id="PS50075"/>
    </source>
</evidence>
<sequence>MTNPSGNHMFAQVNSEYTALLHTFQELQKQTADAHIAHQQFMATGHAAFLRAAEATFTNLTRLISGESTASNQHSAAREAAIDEQPKSLQSPEIIEAPHHHAPNEPDQVHPIAAAPELGQIAAAQPVNQLSVQPATPSAVMPSDTQTDESIISTPPQIDLQQHPNAATQSAAQILLEIVSDKTGYPIEMLDLSMELESELGIDSIKRVEILSALEDQLPSGIKMNANELAVRRTLGEIADYVEHSSGKKS</sequence>
<evidence type="ECO:0000313" key="3">
    <source>
        <dbReference type="Proteomes" id="UP001580407"/>
    </source>
</evidence>
<dbReference type="RefSeq" id="WP_375527915.1">
    <property type="nucleotide sequence ID" value="NZ_JBHILM010000037.1"/>
</dbReference>
<reference evidence="2 3" key="1">
    <citation type="submission" date="2024-09" db="EMBL/GenBank/DDBJ databases">
        <authorList>
            <person name="Ruan L."/>
        </authorList>
    </citation>
    <scope>NUCLEOTIDE SEQUENCE [LARGE SCALE GENOMIC DNA]</scope>
    <source>
        <strain evidence="2 3">D33</strain>
    </source>
</reference>
<dbReference type="EMBL" id="JBHILM010000037">
    <property type="protein sequence ID" value="MFB5684199.1"/>
    <property type="molecule type" value="Genomic_DNA"/>
</dbReference>
<name>A0ABV5BFN3_9BACL</name>
<dbReference type="Proteomes" id="UP001580407">
    <property type="component" value="Unassembled WGS sequence"/>
</dbReference>
<accession>A0ABV5BFN3</accession>
<keyword evidence="3" id="KW-1185">Reference proteome</keyword>
<dbReference type="InterPro" id="IPR009081">
    <property type="entry name" value="PP-bd_ACP"/>
</dbReference>
<dbReference type="PROSITE" id="PS50075">
    <property type="entry name" value="CARRIER"/>
    <property type="match status" value="1"/>
</dbReference>
<feature type="domain" description="Carrier" evidence="1">
    <location>
        <begin position="166"/>
        <end position="246"/>
    </location>
</feature>
<dbReference type="InterPro" id="IPR036736">
    <property type="entry name" value="ACP-like_sf"/>
</dbReference>
<dbReference type="SUPFAM" id="SSF47336">
    <property type="entry name" value="ACP-like"/>
    <property type="match status" value="1"/>
</dbReference>
<protein>
    <submittedName>
        <fullName evidence="2">Phosphopantetheine-binding protein</fullName>
    </submittedName>
</protein>
<dbReference type="Gene3D" id="1.10.1200.10">
    <property type="entry name" value="ACP-like"/>
    <property type="match status" value="1"/>
</dbReference>
<proteinExistence type="predicted"/>
<comment type="caution">
    <text evidence="2">The sequence shown here is derived from an EMBL/GenBank/DDBJ whole genome shotgun (WGS) entry which is preliminary data.</text>
</comment>